<dbReference type="CDD" id="cd00161">
    <property type="entry name" value="beta-trefoil_Ricin-like"/>
    <property type="match status" value="1"/>
</dbReference>
<evidence type="ECO:0000313" key="3">
    <source>
        <dbReference type="EMBL" id="KIZ16767.1"/>
    </source>
</evidence>
<proteinExistence type="predicted"/>
<feature type="region of interest" description="Disordered" evidence="1">
    <location>
        <begin position="391"/>
        <end position="426"/>
    </location>
</feature>
<dbReference type="Gene3D" id="2.80.10.50">
    <property type="match status" value="2"/>
</dbReference>
<dbReference type="SUPFAM" id="SSF50370">
    <property type="entry name" value="Ricin B-like lectins"/>
    <property type="match status" value="1"/>
</dbReference>
<dbReference type="Gene3D" id="3.60.10.10">
    <property type="entry name" value="Endonuclease/exonuclease/phosphatase"/>
    <property type="match status" value="1"/>
</dbReference>
<reference evidence="3 4" key="1">
    <citation type="submission" date="2014-09" db="EMBL/GenBank/DDBJ databases">
        <title>Draft genome sequence of Streptomyces natalensis ATCC 27448, producer of the antifungal pimaricin.</title>
        <authorList>
            <person name="Mendes M.V."/>
            <person name="Beites T."/>
            <person name="Pires S."/>
            <person name="Santos C.L."/>
            <person name="Moradas-Ferreira P."/>
        </authorList>
    </citation>
    <scope>NUCLEOTIDE SEQUENCE [LARGE SCALE GENOMIC DNA]</scope>
    <source>
        <strain evidence="3 4">ATCC 27448</strain>
    </source>
</reference>
<dbReference type="EMBL" id="JRKI01000026">
    <property type="protein sequence ID" value="KIZ16767.1"/>
    <property type="molecule type" value="Genomic_DNA"/>
</dbReference>
<dbReference type="Proteomes" id="UP000032458">
    <property type="component" value="Unassembled WGS sequence"/>
</dbReference>
<accession>A0A0D7CMX3</accession>
<dbReference type="InterPro" id="IPR035992">
    <property type="entry name" value="Ricin_B-like_lectins"/>
</dbReference>
<gene>
    <name evidence="3" type="ORF">SNA_17315</name>
</gene>
<dbReference type="InterPro" id="IPR003539">
    <property type="entry name" value="CD_toxinB"/>
</dbReference>
<protein>
    <recommendedName>
        <fullName evidence="2">Ricin B lectin domain-containing protein</fullName>
    </recommendedName>
</protein>
<dbReference type="PATRIC" id="fig|1240678.4.peg.3646"/>
<keyword evidence="4" id="KW-1185">Reference proteome</keyword>
<dbReference type="PRINTS" id="PR01388">
    <property type="entry name" value="CDTOXINB"/>
</dbReference>
<evidence type="ECO:0000313" key="4">
    <source>
        <dbReference type="Proteomes" id="UP000032458"/>
    </source>
</evidence>
<dbReference type="PROSITE" id="PS50231">
    <property type="entry name" value="RICIN_B_LECTIN"/>
    <property type="match status" value="1"/>
</dbReference>
<dbReference type="GO" id="GO:0003824">
    <property type="term" value="F:catalytic activity"/>
    <property type="evidence" value="ECO:0007669"/>
    <property type="project" value="InterPro"/>
</dbReference>
<evidence type="ECO:0000256" key="1">
    <source>
        <dbReference type="SAM" id="MobiDB-lite"/>
    </source>
</evidence>
<sequence length="426" mass="46879">MQGSSQDTTPKWTSDLPQLLARHDIIALQEAGPLPARNQEGPFKYVDSTMVGDETVYHYTRNFGTRTSPINRHVYFLETDPRGHRVNLAMVTENRANQIWTVPAQLRSSRAAFGLRYGRTVFFTVHARSRGHGPDVPALVRHIDNPVRAAGYDFAILGDFNREPSSLNGRMPANAHIFRSGRVTQQAGGELDYMIASRNMGRLGLRYQGRLFGGLSADHYPVEFGVIPIRAAAGFQIGSYSNHGGVGERVLDVRKGNSANGTHIITYDSHNGLNQAFRFVQSQHGGGAYVIRSIRTGKCLDLRRGDRSRAGDYVHEWDCQGQRSQDWLVDIWDADPGALGLVNVVTKDCLDVLGNRTGNGRWVGIWKCNGKYNQKWTFEYRGSTLGFDSSQAATNPGLLSPPADAADEPVAADEQTGTSMDAGGSR</sequence>
<evidence type="ECO:0000259" key="2">
    <source>
        <dbReference type="SMART" id="SM00458"/>
    </source>
</evidence>
<dbReference type="AlphaFoldDB" id="A0A0D7CMX3"/>
<dbReference type="Pfam" id="PF00652">
    <property type="entry name" value="Ricin_B_lectin"/>
    <property type="match status" value="1"/>
</dbReference>
<dbReference type="InterPro" id="IPR000772">
    <property type="entry name" value="Ricin_B_lectin"/>
</dbReference>
<organism evidence="3 4">
    <name type="scientific">Streptomyces natalensis ATCC 27448</name>
    <dbReference type="NCBI Taxonomy" id="1240678"/>
    <lineage>
        <taxon>Bacteria</taxon>
        <taxon>Bacillati</taxon>
        <taxon>Actinomycetota</taxon>
        <taxon>Actinomycetes</taxon>
        <taxon>Kitasatosporales</taxon>
        <taxon>Streptomycetaceae</taxon>
        <taxon>Streptomyces</taxon>
    </lineage>
</organism>
<dbReference type="SUPFAM" id="SSF56219">
    <property type="entry name" value="DNase I-like"/>
    <property type="match status" value="1"/>
</dbReference>
<comment type="caution">
    <text evidence="3">The sequence shown here is derived from an EMBL/GenBank/DDBJ whole genome shotgun (WGS) entry which is preliminary data.</text>
</comment>
<dbReference type="InterPro" id="IPR036691">
    <property type="entry name" value="Endo/exonu/phosph_ase_sf"/>
</dbReference>
<dbReference type="SMART" id="SM00458">
    <property type="entry name" value="RICIN"/>
    <property type="match status" value="1"/>
</dbReference>
<name>A0A0D7CMX3_9ACTN</name>
<dbReference type="RefSeq" id="WP_030064668.1">
    <property type="nucleotide sequence ID" value="NZ_JRKI01000026.1"/>
</dbReference>
<feature type="domain" description="Ricin B lectin" evidence="2">
    <location>
        <begin position="238"/>
        <end position="379"/>
    </location>
</feature>